<evidence type="ECO:0000256" key="5">
    <source>
        <dbReference type="ARBA" id="ARBA00022490"/>
    </source>
</evidence>
<dbReference type="PRINTS" id="PR00793">
    <property type="entry name" value="PROAMNOPTASE"/>
</dbReference>
<dbReference type="GO" id="GO:0004177">
    <property type="term" value="F:aminopeptidase activity"/>
    <property type="evidence" value="ECO:0007669"/>
    <property type="project" value="UniProtKB-KW"/>
</dbReference>
<dbReference type="InterPro" id="IPR000073">
    <property type="entry name" value="AB_hydrolase_1"/>
</dbReference>
<dbReference type="PRINTS" id="PR00111">
    <property type="entry name" value="ABHYDROLASE"/>
</dbReference>
<dbReference type="Proteomes" id="UP001335729">
    <property type="component" value="Unassembled WGS sequence"/>
</dbReference>
<dbReference type="EMBL" id="JAZDUE010000006">
    <property type="protein sequence ID" value="MEE4023248.1"/>
    <property type="molecule type" value="Genomic_DNA"/>
</dbReference>
<dbReference type="InterPro" id="IPR002410">
    <property type="entry name" value="Peptidase_S33"/>
</dbReference>
<evidence type="ECO:0000259" key="10">
    <source>
        <dbReference type="Pfam" id="PF00561"/>
    </source>
</evidence>
<dbReference type="InterPro" id="IPR029058">
    <property type="entry name" value="AB_hydrolase_fold"/>
</dbReference>
<evidence type="ECO:0000256" key="2">
    <source>
        <dbReference type="ARBA" id="ARBA00004496"/>
    </source>
</evidence>
<keyword evidence="12" id="KW-1185">Reference proteome</keyword>
<dbReference type="PIRSF" id="PIRSF006431">
    <property type="entry name" value="Pept_S33"/>
    <property type="match status" value="1"/>
</dbReference>
<keyword evidence="7 8" id="KW-0378">Hydrolase</keyword>
<protein>
    <recommendedName>
        <fullName evidence="8 9">Proline iminopeptidase</fullName>
        <shortName evidence="8">PIP</shortName>
        <ecNumber evidence="8 9">3.4.11.5</ecNumber>
    </recommendedName>
    <alternativeName>
        <fullName evidence="8">Prolyl aminopeptidase</fullName>
    </alternativeName>
</protein>
<dbReference type="RefSeq" id="WP_330504517.1">
    <property type="nucleotide sequence ID" value="NZ_JAZDUE010000006.1"/>
</dbReference>
<name>A0ABU7MSE8_9ACTN</name>
<comment type="subcellular location">
    <subcellularLocation>
        <location evidence="2 8">Cytoplasm</location>
    </subcellularLocation>
</comment>
<sequence>MRDFYPPIEPYEHGHLDVGDGQQIYWETSGRPDGKPVVFVHGGPGGGTSPDQRRFFDPERYRIVLFDQRGCGRSRPHIADGADLSINTTPHLIADMESLREHLGIARWQVFGGSWGSTLGLAYAQTHPDRVTELVLRGIFLLRRSEIDWYYNGGAAHIFPDLWESYLAPIPEAERDGDLVAAYHRLLTSADRDVARTAASAWTGWEQATSYLLPKKTDDNVGMDAGNPRFDLAFATIENHYFVHHGFLDDGQLLADIGRIAHIPGVIVQGRYDVVCPMRSAWDLHRAWPQATLHIVDDAGHASFEPGIRHHLITATDDFAGRSA</sequence>
<evidence type="ECO:0000256" key="3">
    <source>
        <dbReference type="ARBA" id="ARBA00010088"/>
    </source>
</evidence>
<dbReference type="PANTHER" id="PTHR43722">
    <property type="entry name" value="PROLINE IMINOPEPTIDASE"/>
    <property type="match status" value="1"/>
</dbReference>
<reference evidence="11 12" key="1">
    <citation type="submission" date="2024-01" db="EMBL/GenBank/DDBJ databases">
        <title>Draft genome sequence of Gordonia sp. PKS22-38.</title>
        <authorList>
            <person name="Suphannarot A."/>
            <person name="Mingma R."/>
        </authorList>
    </citation>
    <scope>NUCLEOTIDE SEQUENCE [LARGE SCALE GENOMIC DNA]</scope>
    <source>
        <strain evidence="11 12">PKS22-38</strain>
    </source>
</reference>
<feature type="domain" description="AB hydrolase-1" evidence="10">
    <location>
        <begin position="35"/>
        <end position="305"/>
    </location>
</feature>
<dbReference type="Gene3D" id="3.40.50.1820">
    <property type="entry name" value="alpha/beta hydrolase"/>
    <property type="match status" value="1"/>
</dbReference>
<dbReference type="PANTHER" id="PTHR43722:SF1">
    <property type="entry name" value="PROLINE IMINOPEPTIDASE"/>
    <property type="match status" value="1"/>
</dbReference>
<evidence type="ECO:0000256" key="1">
    <source>
        <dbReference type="ARBA" id="ARBA00001585"/>
    </source>
</evidence>
<evidence type="ECO:0000256" key="4">
    <source>
        <dbReference type="ARBA" id="ARBA00022438"/>
    </source>
</evidence>
<comment type="similarity">
    <text evidence="3 8 9">Belongs to the peptidase S33 family.</text>
</comment>
<keyword evidence="4 8" id="KW-0031">Aminopeptidase</keyword>
<evidence type="ECO:0000256" key="7">
    <source>
        <dbReference type="ARBA" id="ARBA00022801"/>
    </source>
</evidence>
<accession>A0ABU7MSE8</accession>
<proteinExistence type="inferred from homology"/>
<dbReference type="EC" id="3.4.11.5" evidence="8 9"/>
<dbReference type="InterPro" id="IPR005944">
    <property type="entry name" value="Pro_iminopeptidase"/>
</dbReference>
<comment type="catalytic activity">
    <reaction evidence="1 8 9">
        <text>Release of N-terminal proline from a peptide.</text>
        <dbReference type="EC" id="3.4.11.5"/>
    </reaction>
</comment>
<dbReference type="SUPFAM" id="SSF53474">
    <property type="entry name" value="alpha/beta-Hydrolases"/>
    <property type="match status" value="1"/>
</dbReference>
<keyword evidence="5 8" id="KW-0963">Cytoplasm</keyword>
<dbReference type="NCBIfam" id="TIGR01249">
    <property type="entry name" value="pro_imino_pep_1"/>
    <property type="match status" value="1"/>
</dbReference>
<evidence type="ECO:0000313" key="11">
    <source>
        <dbReference type="EMBL" id="MEE4023248.1"/>
    </source>
</evidence>
<dbReference type="Pfam" id="PF00561">
    <property type="entry name" value="Abhydrolase_1"/>
    <property type="match status" value="1"/>
</dbReference>
<comment type="caution">
    <text evidence="11">The sequence shown here is derived from an EMBL/GenBank/DDBJ whole genome shotgun (WGS) entry which is preliminary data.</text>
</comment>
<evidence type="ECO:0000256" key="6">
    <source>
        <dbReference type="ARBA" id="ARBA00022670"/>
    </source>
</evidence>
<keyword evidence="6 8" id="KW-0645">Protease</keyword>
<evidence type="ECO:0000313" key="12">
    <source>
        <dbReference type="Proteomes" id="UP001335729"/>
    </source>
</evidence>
<organism evidence="11 12">
    <name type="scientific">Gordonia prachuapensis</name>
    <dbReference type="NCBI Taxonomy" id="3115651"/>
    <lineage>
        <taxon>Bacteria</taxon>
        <taxon>Bacillati</taxon>
        <taxon>Actinomycetota</taxon>
        <taxon>Actinomycetes</taxon>
        <taxon>Mycobacteriales</taxon>
        <taxon>Gordoniaceae</taxon>
        <taxon>Gordonia</taxon>
    </lineage>
</organism>
<gene>
    <name evidence="11" type="primary">pip</name>
    <name evidence="11" type="ORF">V1Y59_09175</name>
</gene>
<evidence type="ECO:0000256" key="8">
    <source>
        <dbReference type="PIRNR" id="PIRNR006431"/>
    </source>
</evidence>
<evidence type="ECO:0000256" key="9">
    <source>
        <dbReference type="RuleBase" id="RU003421"/>
    </source>
</evidence>